<protein>
    <recommendedName>
        <fullName evidence="3">Legume lectin domain-containing protein</fullName>
    </recommendedName>
</protein>
<dbReference type="InterPro" id="IPR050258">
    <property type="entry name" value="Leguminous_Lectin"/>
</dbReference>
<evidence type="ECO:0000313" key="4">
    <source>
        <dbReference type="EMBL" id="KAG0472446.1"/>
    </source>
</evidence>
<dbReference type="InterPro" id="IPR001220">
    <property type="entry name" value="Legume_lectin_dom"/>
</dbReference>
<keyword evidence="2" id="KW-0430">Lectin</keyword>
<comment type="caution">
    <text evidence="4">The sequence shown here is derived from an EMBL/GenBank/DDBJ whole genome shotgun (WGS) entry which is preliminary data.</text>
</comment>
<dbReference type="EMBL" id="JADCNM010000008">
    <property type="protein sequence ID" value="KAG0472446.1"/>
    <property type="molecule type" value="Genomic_DNA"/>
</dbReference>
<dbReference type="PANTHER" id="PTHR32401:SF49">
    <property type="entry name" value="OS10G0129200 PROTEIN"/>
    <property type="match status" value="1"/>
</dbReference>
<evidence type="ECO:0000256" key="1">
    <source>
        <dbReference type="ARBA" id="ARBA00007606"/>
    </source>
</evidence>
<proteinExistence type="inferred from homology"/>
<sequence length="165" mass="18261">MSGSGVAEVPRCRLPVFNSSVSQYIKFQNNTFFDRVIKLTKNEIGSDISHSVSRAYYGEAFHLHDASTGKLADFTHHFSFVINSFNSNFLATALPSSSPLFPPSSLPTLLEAPLALLTDTTPLNASANQFVAAEFDTFMNSWDPSADRRHQHQLHAIGGRHHLEQ</sequence>
<evidence type="ECO:0000256" key="2">
    <source>
        <dbReference type="ARBA" id="ARBA00022734"/>
    </source>
</evidence>
<dbReference type="InterPro" id="IPR013320">
    <property type="entry name" value="ConA-like_dom_sf"/>
</dbReference>
<dbReference type="Proteomes" id="UP000639772">
    <property type="component" value="Unassembled WGS sequence"/>
</dbReference>
<dbReference type="Pfam" id="PF00139">
    <property type="entry name" value="Lectin_legB"/>
    <property type="match status" value="1"/>
</dbReference>
<dbReference type="SUPFAM" id="SSF49899">
    <property type="entry name" value="Concanavalin A-like lectins/glucanases"/>
    <property type="match status" value="1"/>
</dbReference>
<comment type="similarity">
    <text evidence="1">Belongs to the leguminous lectin family.</text>
</comment>
<dbReference type="GO" id="GO:0030246">
    <property type="term" value="F:carbohydrate binding"/>
    <property type="evidence" value="ECO:0007669"/>
    <property type="project" value="UniProtKB-KW"/>
</dbReference>
<dbReference type="PANTHER" id="PTHR32401">
    <property type="entry name" value="CONCANAVALIN A-LIKE LECTIN FAMILY PROTEIN"/>
    <property type="match status" value="1"/>
</dbReference>
<name>A0A835QFT7_VANPL</name>
<accession>A0A835QFT7</accession>
<gene>
    <name evidence="4" type="ORF">HPP92_016992</name>
</gene>
<feature type="domain" description="Legume lectin" evidence="3">
    <location>
        <begin position="17"/>
        <end position="146"/>
    </location>
</feature>
<dbReference type="OrthoDB" id="2014828at2759"/>
<organism evidence="4 5">
    <name type="scientific">Vanilla planifolia</name>
    <name type="common">Vanilla</name>
    <dbReference type="NCBI Taxonomy" id="51239"/>
    <lineage>
        <taxon>Eukaryota</taxon>
        <taxon>Viridiplantae</taxon>
        <taxon>Streptophyta</taxon>
        <taxon>Embryophyta</taxon>
        <taxon>Tracheophyta</taxon>
        <taxon>Spermatophyta</taxon>
        <taxon>Magnoliopsida</taxon>
        <taxon>Liliopsida</taxon>
        <taxon>Asparagales</taxon>
        <taxon>Orchidaceae</taxon>
        <taxon>Vanilloideae</taxon>
        <taxon>Vanilleae</taxon>
        <taxon>Vanilla</taxon>
    </lineage>
</organism>
<evidence type="ECO:0000313" key="5">
    <source>
        <dbReference type="Proteomes" id="UP000639772"/>
    </source>
</evidence>
<dbReference type="AlphaFoldDB" id="A0A835QFT7"/>
<evidence type="ECO:0000259" key="3">
    <source>
        <dbReference type="Pfam" id="PF00139"/>
    </source>
</evidence>
<reference evidence="4 5" key="1">
    <citation type="journal article" date="2020" name="Nat. Food">
        <title>A phased Vanilla planifolia genome enables genetic improvement of flavour and production.</title>
        <authorList>
            <person name="Hasing T."/>
            <person name="Tang H."/>
            <person name="Brym M."/>
            <person name="Khazi F."/>
            <person name="Huang T."/>
            <person name="Chambers A.H."/>
        </authorList>
    </citation>
    <scope>NUCLEOTIDE SEQUENCE [LARGE SCALE GENOMIC DNA]</scope>
    <source>
        <tissue evidence="4">Leaf</tissue>
    </source>
</reference>
<dbReference type="Gene3D" id="2.60.120.200">
    <property type="match status" value="1"/>
</dbReference>